<reference evidence="1" key="1">
    <citation type="submission" date="2019-11" db="EMBL/GenBank/DDBJ databases">
        <title>Microbial mats filling the niche in hypersaline microbial mats.</title>
        <authorList>
            <person name="Wong H.L."/>
            <person name="Macleod F.I."/>
            <person name="White R.A. III"/>
            <person name="Burns B.P."/>
        </authorList>
    </citation>
    <scope>NUCLEOTIDE SEQUENCE</scope>
    <source>
        <strain evidence="1">Rbin_158</strain>
    </source>
</reference>
<dbReference type="AlphaFoldDB" id="A0A9D5Q5E6"/>
<name>A0A9D5Q5E6_9BACT</name>
<proteinExistence type="predicted"/>
<organism evidence="1 2">
    <name type="scientific">candidate division KSB3 bacterium</name>
    <dbReference type="NCBI Taxonomy" id="2044937"/>
    <lineage>
        <taxon>Bacteria</taxon>
        <taxon>candidate division KSB3</taxon>
    </lineage>
</organism>
<protein>
    <submittedName>
        <fullName evidence="1">Uncharacterized protein</fullName>
    </submittedName>
</protein>
<evidence type="ECO:0000313" key="1">
    <source>
        <dbReference type="EMBL" id="MBD3324749.1"/>
    </source>
</evidence>
<gene>
    <name evidence="1" type="ORF">GF339_09200</name>
</gene>
<comment type="caution">
    <text evidence="1">The sequence shown here is derived from an EMBL/GenBank/DDBJ whole genome shotgun (WGS) entry which is preliminary data.</text>
</comment>
<accession>A0A9D5Q5E6</accession>
<dbReference type="EMBL" id="WJJP01000290">
    <property type="protein sequence ID" value="MBD3324749.1"/>
    <property type="molecule type" value="Genomic_DNA"/>
</dbReference>
<evidence type="ECO:0000313" key="2">
    <source>
        <dbReference type="Proteomes" id="UP000649604"/>
    </source>
</evidence>
<dbReference type="Proteomes" id="UP000649604">
    <property type="component" value="Unassembled WGS sequence"/>
</dbReference>
<sequence length="173" mass="19373">MALEIPDGVVRDAALSEHAVRIAQMVQEQMARLQQMTATMAADAQVVVNQAIEEAMARLDRLERIDVYRAEESAPGEAYERLAAFYRTMLPTFHEITEEDMQLAVAHLLPEKVPQATRTVWLEFLRRGNARAALGMSGTTRVCLLTFYVDLPTFALREGTTLVIATETPTQNH</sequence>